<feature type="coiled-coil region" evidence="1">
    <location>
        <begin position="42"/>
        <end position="69"/>
    </location>
</feature>
<gene>
    <name evidence="2" type="ORF">M569_13276</name>
</gene>
<proteinExistence type="predicted"/>
<feature type="non-terminal residue" evidence="2">
    <location>
        <position position="69"/>
    </location>
</feature>
<dbReference type="InterPro" id="IPR040003">
    <property type="entry name" value="PG18-like"/>
</dbReference>
<dbReference type="PANTHER" id="PTHR35745">
    <property type="entry name" value="BNACNNG14650D PROTEIN"/>
    <property type="match status" value="1"/>
</dbReference>
<reference evidence="2 3" key="1">
    <citation type="journal article" date="2013" name="BMC Genomics">
        <title>The miniature genome of a carnivorous plant Genlisea aurea contains a low number of genes and short non-coding sequences.</title>
        <authorList>
            <person name="Leushkin E.V."/>
            <person name="Sutormin R.A."/>
            <person name="Nabieva E.R."/>
            <person name="Penin A.A."/>
            <person name="Kondrashov A.S."/>
            <person name="Logacheva M.D."/>
        </authorList>
    </citation>
    <scope>NUCLEOTIDE SEQUENCE [LARGE SCALE GENOMIC DNA]</scope>
</reference>
<dbReference type="GO" id="GO:0009535">
    <property type="term" value="C:chloroplast thylakoid membrane"/>
    <property type="evidence" value="ECO:0007669"/>
    <property type="project" value="TreeGrafter"/>
</dbReference>
<sequence length="69" mass="7620">GENESRTILDAFFLGKAVAEALSERAESAAGELLSTIGRLQAEQQKQLLEFQEEVLEKARRAREEAATD</sequence>
<protein>
    <submittedName>
        <fullName evidence="2">Uncharacterized protein</fullName>
    </submittedName>
</protein>
<feature type="non-terminal residue" evidence="2">
    <location>
        <position position="1"/>
    </location>
</feature>
<organism evidence="2 3">
    <name type="scientific">Genlisea aurea</name>
    <dbReference type="NCBI Taxonomy" id="192259"/>
    <lineage>
        <taxon>Eukaryota</taxon>
        <taxon>Viridiplantae</taxon>
        <taxon>Streptophyta</taxon>
        <taxon>Embryophyta</taxon>
        <taxon>Tracheophyta</taxon>
        <taxon>Spermatophyta</taxon>
        <taxon>Magnoliopsida</taxon>
        <taxon>eudicotyledons</taxon>
        <taxon>Gunneridae</taxon>
        <taxon>Pentapetalae</taxon>
        <taxon>asterids</taxon>
        <taxon>lamiids</taxon>
        <taxon>Lamiales</taxon>
        <taxon>Lentibulariaceae</taxon>
        <taxon>Genlisea</taxon>
    </lineage>
</organism>
<dbReference type="AlphaFoldDB" id="S8DFF2"/>
<evidence type="ECO:0000313" key="3">
    <source>
        <dbReference type="Proteomes" id="UP000015453"/>
    </source>
</evidence>
<dbReference type="EMBL" id="AUSU01006776">
    <property type="protein sequence ID" value="EPS61523.1"/>
    <property type="molecule type" value="Genomic_DNA"/>
</dbReference>
<evidence type="ECO:0000313" key="2">
    <source>
        <dbReference type="EMBL" id="EPS61523.1"/>
    </source>
</evidence>
<dbReference type="PANTHER" id="PTHR35745:SF1">
    <property type="entry name" value="OS04G0513000 PROTEIN"/>
    <property type="match status" value="1"/>
</dbReference>
<dbReference type="Proteomes" id="UP000015453">
    <property type="component" value="Unassembled WGS sequence"/>
</dbReference>
<keyword evidence="1" id="KW-0175">Coiled coil</keyword>
<dbReference type="Pfam" id="PF20711">
    <property type="entry name" value="DUF6825"/>
    <property type="match status" value="1"/>
</dbReference>
<evidence type="ECO:0000256" key="1">
    <source>
        <dbReference type="SAM" id="Coils"/>
    </source>
</evidence>
<name>S8DFF2_9LAMI</name>
<accession>S8DFF2</accession>
<comment type="caution">
    <text evidence="2">The sequence shown here is derived from an EMBL/GenBank/DDBJ whole genome shotgun (WGS) entry which is preliminary data.</text>
</comment>
<keyword evidence="3" id="KW-1185">Reference proteome</keyword>
<dbReference type="GO" id="GO:0010027">
    <property type="term" value="P:thylakoid membrane organization"/>
    <property type="evidence" value="ECO:0007669"/>
    <property type="project" value="InterPro"/>
</dbReference>